<dbReference type="SMART" id="SM00060">
    <property type="entry name" value="FN3"/>
    <property type="match status" value="1"/>
</dbReference>
<reference evidence="2" key="2">
    <citation type="submission" date="2020-05" db="UniProtKB">
        <authorList>
            <consortium name="EnsemblMetazoa"/>
        </authorList>
    </citation>
    <scope>IDENTIFICATION</scope>
    <source>
        <strain evidence="2">MINIMUS1</strain>
    </source>
</reference>
<dbReference type="EnsemblMetazoa" id="AMIN001388-RA">
    <property type="protein sequence ID" value="AMIN001388-PA"/>
    <property type="gene ID" value="AMIN001388"/>
</dbReference>
<dbReference type="STRING" id="112268.A0A182VTJ7"/>
<dbReference type="AlphaFoldDB" id="A0A182VTJ7"/>
<dbReference type="Gene3D" id="2.60.40.10">
    <property type="entry name" value="Immunoglobulins"/>
    <property type="match status" value="1"/>
</dbReference>
<dbReference type="InterPro" id="IPR013783">
    <property type="entry name" value="Ig-like_fold"/>
</dbReference>
<sequence length="152" mass="16944">MFLGVRCYGIFTIRITVVHSTVWVEILIGIDLTTIQSPEQLSTAKMPLAPVIIPEDCSAENNSVTVAWQAPSHSFVQGYVLELDDGNGGEFREVYCGKETICTVDGLHFNSMYNARVKAFNNTGEGEYSELIGLQTAEVFDESYWVLLWLIV</sequence>
<dbReference type="GO" id="GO:0007411">
    <property type="term" value="P:axon guidance"/>
    <property type="evidence" value="ECO:0007669"/>
    <property type="project" value="TreeGrafter"/>
</dbReference>
<dbReference type="FunFam" id="2.60.40.10:FF:000178">
    <property type="entry name" value="E3 ubiquitin-protein ligase TRIM9 isoform X1"/>
    <property type="match status" value="1"/>
</dbReference>
<accession>A0A182VTJ7</accession>
<dbReference type="PROSITE" id="PS50853">
    <property type="entry name" value="FN3"/>
    <property type="match status" value="1"/>
</dbReference>
<dbReference type="PRINTS" id="PR00014">
    <property type="entry name" value="FNTYPEIII"/>
</dbReference>
<name>A0A182VTJ7_9DIPT</name>
<organism evidence="2 3">
    <name type="scientific">Anopheles minimus</name>
    <dbReference type="NCBI Taxonomy" id="112268"/>
    <lineage>
        <taxon>Eukaryota</taxon>
        <taxon>Metazoa</taxon>
        <taxon>Ecdysozoa</taxon>
        <taxon>Arthropoda</taxon>
        <taxon>Hexapoda</taxon>
        <taxon>Insecta</taxon>
        <taxon>Pterygota</taxon>
        <taxon>Neoptera</taxon>
        <taxon>Endopterygota</taxon>
        <taxon>Diptera</taxon>
        <taxon>Nematocera</taxon>
        <taxon>Culicoidea</taxon>
        <taxon>Culicidae</taxon>
        <taxon>Anophelinae</taxon>
        <taxon>Anopheles</taxon>
    </lineage>
</organism>
<keyword evidence="3" id="KW-1185">Reference proteome</keyword>
<reference evidence="3" key="1">
    <citation type="submission" date="2013-03" db="EMBL/GenBank/DDBJ databases">
        <title>The Genome Sequence of Anopheles minimus MINIMUS1.</title>
        <authorList>
            <consortium name="The Broad Institute Genomics Platform"/>
            <person name="Neafsey D.E."/>
            <person name="Walton C."/>
            <person name="Walker B."/>
            <person name="Young S.K."/>
            <person name="Zeng Q."/>
            <person name="Gargeya S."/>
            <person name="Fitzgerald M."/>
            <person name="Haas B."/>
            <person name="Abouelleil A."/>
            <person name="Allen A.W."/>
            <person name="Alvarado L."/>
            <person name="Arachchi H.M."/>
            <person name="Berlin A.M."/>
            <person name="Chapman S.B."/>
            <person name="Gainer-Dewar J."/>
            <person name="Goldberg J."/>
            <person name="Griggs A."/>
            <person name="Gujja S."/>
            <person name="Hansen M."/>
            <person name="Howarth C."/>
            <person name="Imamovic A."/>
            <person name="Ireland A."/>
            <person name="Larimer J."/>
            <person name="McCowan C."/>
            <person name="Murphy C."/>
            <person name="Pearson M."/>
            <person name="Poon T.W."/>
            <person name="Priest M."/>
            <person name="Roberts A."/>
            <person name="Saif S."/>
            <person name="Shea T."/>
            <person name="Sisk P."/>
            <person name="Sykes S."/>
            <person name="Wortman J."/>
            <person name="Nusbaum C."/>
            <person name="Birren B."/>
        </authorList>
    </citation>
    <scope>NUCLEOTIDE SEQUENCE [LARGE SCALE GENOMIC DNA]</scope>
    <source>
        <strain evidence="3">MINIMUS1</strain>
    </source>
</reference>
<dbReference type="Proteomes" id="UP000075920">
    <property type="component" value="Unassembled WGS sequence"/>
</dbReference>
<dbReference type="InterPro" id="IPR050617">
    <property type="entry name" value="E3_ligase_FN3/SPRY"/>
</dbReference>
<dbReference type="InterPro" id="IPR003961">
    <property type="entry name" value="FN3_dom"/>
</dbReference>
<dbReference type="VEuPathDB" id="VectorBase:AMIN001388"/>
<dbReference type="Pfam" id="PF00041">
    <property type="entry name" value="fn3"/>
    <property type="match status" value="1"/>
</dbReference>
<dbReference type="PANTHER" id="PTHR24099:SF15">
    <property type="entry name" value="E3 UBIQUITIN-PROTEIN LIGASE TRIM9"/>
    <property type="match status" value="1"/>
</dbReference>
<evidence type="ECO:0000313" key="2">
    <source>
        <dbReference type="EnsemblMetazoa" id="AMIN001388-PA"/>
    </source>
</evidence>
<protein>
    <submittedName>
        <fullName evidence="2">Fibronectin type-III domain-containing protein</fullName>
    </submittedName>
</protein>
<evidence type="ECO:0000259" key="1">
    <source>
        <dbReference type="PROSITE" id="PS50853"/>
    </source>
</evidence>
<proteinExistence type="predicted"/>
<dbReference type="PANTHER" id="PTHR24099">
    <property type="entry name" value="E3 UBIQUITIN-PROTEIN LIGASE TRIM36-RELATED"/>
    <property type="match status" value="1"/>
</dbReference>
<evidence type="ECO:0000313" key="3">
    <source>
        <dbReference type="Proteomes" id="UP000075920"/>
    </source>
</evidence>
<dbReference type="GO" id="GO:0043005">
    <property type="term" value="C:neuron projection"/>
    <property type="evidence" value="ECO:0007669"/>
    <property type="project" value="TreeGrafter"/>
</dbReference>
<dbReference type="SUPFAM" id="SSF49265">
    <property type="entry name" value="Fibronectin type III"/>
    <property type="match status" value="1"/>
</dbReference>
<dbReference type="CDD" id="cd00063">
    <property type="entry name" value="FN3"/>
    <property type="match status" value="1"/>
</dbReference>
<dbReference type="InterPro" id="IPR036116">
    <property type="entry name" value="FN3_sf"/>
</dbReference>
<feature type="domain" description="Fibronectin type-III" evidence="1">
    <location>
        <begin position="46"/>
        <end position="139"/>
    </location>
</feature>